<gene>
    <name evidence="3" type="ORF">BKP35_06470</name>
</gene>
<name>A0A1S2LPR5_9BACI</name>
<sequence length="289" mass="32869">MEKQAKGEQLTNTEKVLYLFGGVVFLVAFSSTFFLSSGLSPLHILQLRLTFVGIALVYFLATHFYGQRLQKLIEKILKKCAQVKVKNQLSLSNIKNNTEVKTYGEIVFSNNNQEQFPELVEGYIEDKTSIASVVRIDQKIIKTTVVHFNKKIIEDISTIDGEKRILEALDVHPTALTTKKDVEQELIKHSTREVRNVLDDKTTTEKVIEETPIDRHNHEDVDIPVESRPKKVIHIQSAAALTKQKQSNKKTPKVKTGTERERGKTSTKMVRSKNDQITIWFNGSVHGKK</sequence>
<keyword evidence="4" id="KW-1185">Reference proteome</keyword>
<evidence type="ECO:0000313" key="3">
    <source>
        <dbReference type="EMBL" id="OIJ14519.1"/>
    </source>
</evidence>
<dbReference type="RefSeq" id="WP_071312559.1">
    <property type="nucleotide sequence ID" value="NZ_MLQQ01000006.1"/>
</dbReference>
<reference evidence="3 4" key="1">
    <citation type="submission" date="2016-10" db="EMBL/GenBank/DDBJ databases">
        <title>Draft genome sequences of four alkaliphilic bacteria belonging to the Anaerobacillus genus.</title>
        <authorList>
            <person name="Bassil N.M."/>
            <person name="Lloyd J.R."/>
        </authorList>
    </citation>
    <scope>NUCLEOTIDE SEQUENCE [LARGE SCALE GENOMIC DNA]</scope>
    <source>
        <strain evidence="3 4">DSM 15340</strain>
    </source>
</reference>
<evidence type="ECO:0000256" key="2">
    <source>
        <dbReference type="SAM" id="Phobius"/>
    </source>
</evidence>
<feature type="transmembrane region" description="Helical" evidence="2">
    <location>
        <begin position="16"/>
        <end position="35"/>
    </location>
</feature>
<comment type="caution">
    <text evidence="3">The sequence shown here is derived from an EMBL/GenBank/DDBJ whole genome shotgun (WGS) entry which is preliminary data.</text>
</comment>
<feature type="region of interest" description="Disordered" evidence="1">
    <location>
        <begin position="240"/>
        <end position="271"/>
    </location>
</feature>
<dbReference type="EMBL" id="MLQQ01000006">
    <property type="protein sequence ID" value="OIJ14519.1"/>
    <property type="molecule type" value="Genomic_DNA"/>
</dbReference>
<evidence type="ECO:0000313" key="4">
    <source>
        <dbReference type="Proteomes" id="UP000180098"/>
    </source>
</evidence>
<feature type="transmembrane region" description="Helical" evidence="2">
    <location>
        <begin position="47"/>
        <end position="66"/>
    </location>
</feature>
<proteinExistence type="predicted"/>
<dbReference type="AlphaFoldDB" id="A0A1S2LPR5"/>
<protein>
    <submittedName>
        <fullName evidence="3">Uncharacterized protein</fullName>
    </submittedName>
</protein>
<keyword evidence="2" id="KW-0812">Transmembrane</keyword>
<accession>A0A1S2LPR5</accession>
<keyword evidence="2" id="KW-0472">Membrane</keyword>
<dbReference type="Proteomes" id="UP000180098">
    <property type="component" value="Unassembled WGS sequence"/>
</dbReference>
<organism evidence="3 4">
    <name type="scientific">Anaerobacillus arseniciselenatis</name>
    <dbReference type="NCBI Taxonomy" id="85682"/>
    <lineage>
        <taxon>Bacteria</taxon>
        <taxon>Bacillati</taxon>
        <taxon>Bacillota</taxon>
        <taxon>Bacilli</taxon>
        <taxon>Bacillales</taxon>
        <taxon>Bacillaceae</taxon>
        <taxon>Anaerobacillus</taxon>
    </lineage>
</organism>
<evidence type="ECO:0000256" key="1">
    <source>
        <dbReference type="SAM" id="MobiDB-lite"/>
    </source>
</evidence>
<keyword evidence="2" id="KW-1133">Transmembrane helix</keyword>